<reference evidence="1 2" key="1">
    <citation type="journal article" date="2020" name="Nat. Food">
        <title>A phased Vanilla planifolia genome enables genetic improvement of flavour and production.</title>
        <authorList>
            <person name="Hasing T."/>
            <person name="Tang H."/>
            <person name="Brym M."/>
            <person name="Khazi F."/>
            <person name="Huang T."/>
            <person name="Chambers A.H."/>
        </authorList>
    </citation>
    <scope>NUCLEOTIDE SEQUENCE [LARGE SCALE GENOMIC DNA]</scope>
    <source>
        <tissue evidence="1">Leaf</tissue>
    </source>
</reference>
<dbReference type="AlphaFoldDB" id="A0A835RMQ9"/>
<comment type="caution">
    <text evidence="1">The sequence shown here is derived from an EMBL/GenBank/DDBJ whole genome shotgun (WGS) entry which is preliminary data.</text>
</comment>
<dbReference type="Proteomes" id="UP000636800">
    <property type="component" value="Chromosome 3"/>
</dbReference>
<dbReference type="EMBL" id="JADCNL010000003">
    <property type="protein sequence ID" value="KAG0488802.1"/>
    <property type="molecule type" value="Genomic_DNA"/>
</dbReference>
<organism evidence="1 2">
    <name type="scientific">Vanilla planifolia</name>
    <name type="common">Vanilla</name>
    <dbReference type="NCBI Taxonomy" id="51239"/>
    <lineage>
        <taxon>Eukaryota</taxon>
        <taxon>Viridiplantae</taxon>
        <taxon>Streptophyta</taxon>
        <taxon>Embryophyta</taxon>
        <taxon>Tracheophyta</taxon>
        <taxon>Spermatophyta</taxon>
        <taxon>Magnoliopsida</taxon>
        <taxon>Liliopsida</taxon>
        <taxon>Asparagales</taxon>
        <taxon>Orchidaceae</taxon>
        <taxon>Vanilloideae</taxon>
        <taxon>Vanilleae</taxon>
        <taxon>Vanilla</taxon>
    </lineage>
</organism>
<sequence length="75" mass="8751">MSAIVRKQGARRFGYCERDPLVLYGRVLHAFGRWLDCPLNFRLENLLGQKRKDVRVSYALEQVDEKPDAIMARDV</sequence>
<proteinExistence type="predicted"/>
<protein>
    <submittedName>
        <fullName evidence="1">Uncharacterized protein</fullName>
    </submittedName>
</protein>
<evidence type="ECO:0000313" key="1">
    <source>
        <dbReference type="EMBL" id="KAG0488802.1"/>
    </source>
</evidence>
<dbReference type="OrthoDB" id="407609at2759"/>
<name>A0A835RMQ9_VANPL</name>
<evidence type="ECO:0000313" key="2">
    <source>
        <dbReference type="Proteomes" id="UP000636800"/>
    </source>
</evidence>
<accession>A0A835RMQ9</accession>
<gene>
    <name evidence="1" type="ORF">HPP92_007613</name>
</gene>
<keyword evidence="2" id="KW-1185">Reference proteome</keyword>